<dbReference type="InterPro" id="IPR000825">
    <property type="entry name" value="SUF_FeS_clus_asmbl_SufBD_core"/>
</dbReference>
<evidence type="ECO:0000256" key="1">
    <source>
        <dbReference type="ARBA" id="ARBA00043967"/>
    </source>
</evidence>
<sequence length="388" mass="40626">MASTSTCLEGTTKAMTLAHVNVPPAQTWNYLKIDQIALSVPVPTSAGTVPTRLPRLFSRIGAGVGTEAVSWVEATTGDSRYVEVPRGTVREEPIVLSCDADAGEVRDSGVMVRGGATATIVLVSHGSGDAEGDAPLSPTPAATSANLVRVYAEKGATVHLVEVVAMGDERQHLEGIGLVAEDGARVDARQYLLGGGRVAVGFEADLAGDAATLDLDSRYIVRHHEVLDVNHAVLQRGERTRCDIQTSGILADAGQKTMRETIDLRHGGHGSKGNERETVLVTGDDIVNRTLPVILCDEDDVAGNHGASIGSVSSEQMTYLADRGLSDAEAEALFARALFDDAVIHAPEQQSLSAALDRAANVVGDDMAHDLASGLGIEPASADDPKEE</sequence>
<dbReference type="EMBL" id="VUNC01000006">
    <property type="protein sequence ID" value="MST73029.1"/>
    <property type="molecule type" value="Genomic_DNA"/>
</dbReference>
<protein>
    <submittedName>
        <fullName evidence="3">SufD family Fe-S cluster assembly protein</fullName>
    </submittedName>
</protein>
<dbReference type="AlphaFoldDB" id="A0A6N7XSX8"/>
<dbReference type="Pfam" id="PF01458">
    <property type="entry name" value="SUFBD_core"/>
    <property type="match status" value="1"/>
</dbReference>
<name>A0A6N7XSX8_9ACTN</name>
<dbReference type="PANTHER" id="PTHR30508:SF1">
    <property type="entry name" value="UPF0051 PROTEIN ABCI8, CHLOROPLASTIC-RELATED"/>
    <property type="match status" value="1"/>
</dbReference>
<proteinExistence type="inferred from homology"/>
<dbReference type="InterPro" id="IPR037284">
    <property type="entry name" value="SUF_FeS_clus_asmbl_SufBD_sf"/>
</dbReference>
<reference evidence="3 4" key="1">
    <citation type="submission" date="2019-08" db="EMBL/GenBank/DDBJ databases">
        <title>In-depth cultivation of the pig gut microbiome towards novel bacterial diversity and tailored functional studies.</title>
        <authorList>
            <person name="Wylensek D."/>
            <person name="Hitch T.C.A."/>
            <person name="Clavel T."/>
        </authorList>
    </citation>
    <scope>NUCLEOTIDE SEQUENCE [LARGE SCALE GENOMIC DNA]</scope>
    <source>
        <strain evidence="3 4">CA-Schmier-601-WT-1</strain>
    </source>
</reference>
<evidence type="ECO:0000259" key="2">
    <source>
        <dbReference type="Pfam" id="PF01458"/>
    </source>
</evidence>
<comment type="caution">
    <text evidence="3">The sequence shown here is derived from an EMBL/GenBank/DDBJ whole genome shotgun (WGS) entry which is preliminary data.</text>
</comment>
<dbReference type="RefSeq" id="WP_154435672.1">
    <property type="nucleotide sequence ID" value="NZ_VUNC01000006.1"/>
</dbReference>
<evidence type="ECO:0000313" key="4">
    <source>
        <dbReference type="Proteomes" id="UP000469325"/>
    </source>
</evidence>
<comment type="similarity">
    <text evidence="1">Belongs to the iron-sulfur cluster assembly SufBD family.</text>
</comment>
<dbReference type="PANTHER" id="PTHR30508">
    <property type="entry name" value="FES CLUSTER ASSEMBLY PROTEIN SUF"/>
    <property type="match status" value="1"/>
</dbReference>
<keyword evidence="4" id="KW-1185">Reference proteome</keyword>
<accession>A0A6N7XSX8</accession>
<dbReference type="InterPro" id="IPR055346">
    <property type="entry name" value="Fe-S_cluster_assembly_SufBD"/>
</dbReference>
<dbReference type="SUPFAM" id="SSF101960">
    <property type="entry name" value="Stabilizer of iron transporter SufD"/>
    <property type="match status" value="1"/>
</dbReference>
<gene>
    <name evidence="3" type="ORF">FYJ68_07895</name>
</gene>
<dbReference type="Proteomes" id="UP000469325">
    <property type="component" value="Unassembled WGS sequence"/>
</dbReference>
<organism evidence="3 4">
    <name type="scientific">Olsenella porci</name>
    <dbReference type="NCBI Taxonomy" id="2652279"/>
    <lineage>
        <taxon>Bacteria</taxon>
        <taxon>Bacillati</taxon>
        <taxon>Actinomycetota</taxon>
        <taxon>Coriobacteriia</taxon>
        <taxon>Coriobacteriales</taxon>
        <taxon>Atopobiaceae</taxon>
        <taxon>Olsenella</taxon>
    </lineage>
</organism>
<evidence type="ECO:0000313" key="3">
    <source>
        <dbReference type="EMBL" id="MST73029.1"/>
    </source>
</evidence>
<dbReference type="GO" id="GO:0016226">
    <property type="term" value="P:iron-sulfur cluster assembly"/>
    <property type="evidence" value="ECO:0007669"/>
    <property type="project" value="InterPro"/>
</dbReference>
<feature type="domain" description="SUF system FeS cluster assembly SufBD core" evidence="2">
    <location>
        <begin position="140"/>
        <end position="337"/>
    </location>
</feature>